<keyword evidence="1" id="KW-0812">Transmembrane</keyword>
<dbReference type="PANTHER" id="PTHR35797:SF1">
    <property type="entry name" value="PROTEASE"/>
    <property type="match status" value="1"/>
</dbReference>
<name>A0ABN1KG57_CLOSU</name>
<sequence length="337" mass="38141">MENLDKQHSGKGNVIIFFIVCFGITALMGFLMAFAYSKGPVGAFPLVQMYYPSMGVMLAFLCNKEIRTRAPKKFFGVFLIFSMVSVILISIQTFTGYGEPEIVAGILVTAGSFMGLIMLGVEDSKTRAEFGLSIKKNGKKSLFYILLFVILYLLANLISCAISGSLDGFFTYLKYPTIFKVLLLLPLNFLLTYFLFFGEEYGWRYFLQPVLQNKFGKRRGVLLLGVIWGLWHFPINLFYYSPETSFYSVVTQLIVCICYSVFFGYVYLKTENIWAVSMIHYLNNTLGFVLFGADGSNVVISGQDVIISLVIFGIIYLPFLATKEYRKKTPISKELNQ</sequence>
<organism evidence="3 4">
    <name type="scientific">Clostridium subterminale</name>
    <dbReference type="NCBI Taxonomy" id="1550"/>
    <lineage>
        <taxon>Bacteria</taxon>
        <taxon>Bacillati</taxon>
        <taxon>Bacillota</taxon>
        <taxon>Clostridia</taxon>
        <taxon>Eubacteriales</taxon>
        <taxon>Clostridiaceae</taxon>
        <taxon>Clostridium</taxon>
    </lineage>
</organism>
<accession>A0ABN1KG57</accession>
<keyword evidence="4" id="KW-1185">Reference proteome</keyword>
<dbReference type="Pfam" id="PF02517">
    <property type="entry name" value="Rce1-like"/>
    <property type="match status" value="1"/>
</dbReference>
<evidence type="ECO:0000313" key="3">
    <source>
        <dbReference type="EMBL" id="GAA0765852.1"/>
    </source>
</evidence>
<feature type="transmembrane region" description="Helical" evidence="1">
    <location>
        <begin position="305"/>
        <end position="322"/>
    </location>
</feature>
<evidence type="ECO:0000256" key="1">
    <source>
        <dbReference type="SAM" id="Phobius"/>
    </source>
</evidence>
<feature type="transmembrane region" description="Helical" evidence="1">
    <location>
        <begin position="219"/>
        <end position="240"/>
    </location>
</feature>
<dbReference type="InterPro" id="IPR003675">
    <property type="entry name" value="Rce1/LyrA-like_dom"/>
</dbReference>
<keyword evidence="1" id="KW-1133">Transmembrane helix</keyword>
<feature type="transmembrane region" description="Helical" evidence="1">
    <location>
        <begin position="273"/>
        <end position="293"/>
    </location>
</feature>
<feature type="transmembrane region" description="Helical" evidence="1">
    <location>
        <begin position="12"/>
        <end position="36"/>
    </location>
</feature>
<feature type="transmembrane region" description="Helical" evidence="1">
    <location>
        <begin position="142"/>
        <end position="166"/>
    </location>
</feature>
<feature type="domain" description="CAAX prenyl protease 2/Lysostaphin resistance protein A-like" evidence="2">
    <location>
        <begin position="186"/>
        <end position="285"/>
    </location>
</feature>
<reference evidence="3 4" key="1">
    <citation type="journal article" date="2019" name="Int. J. Syst. Evol. Microbiol.">
        <title>The Global Catalogue of Microorganisms (GCM) 10K type strain sequencing project: providing services to taxonomists for standard genome sequencing and annotation.</title>
        <authorList>
            <consortium name="The Broad Institute Genomics Platform"/>
            <consortium name="The Broad Institute Genome Sequencing Center for Infectious Disease"/>
            <person name="Wu L."/>
            <person name="Ma J."/>
        </authorList>
    </citation>
    <scope>NUCLEOTIDE SEQUENCE [LARGE SCALE GENOMIC DNA]</scope>
    <source>
        <strain evidence="3 4">JCM 1417</strain>
    </source>
</reference>
<evidence type="ECO:0000259" key="2">
    <source>
        <dbReference type="Pfam" id="PF02517"/>
    </source>
</evidence>
<feature type="transmembrane region" description="Helical" evidence="1">
    <location>
        <begin position="178"/>
        <end position="198"/>
    </location>
</feature>
<comment type="caution">
    <text evidence="3">The sequence shown here is derived from an EMBL/GenBank/DDBJ whole genome shotgun (WGS) entry which is preliminary data.</text>
</comment>
<dbReference type="InterPro" id="IPR042150">
    <property type="entry name" value="MmRce1-like"/>
</dbReference>
<feature type="transmembrane region" description="Helical" evidence="1">
    <location>
        <begin position="102"/>
        <end position="121"/>
    </location>
</feature>
<evidence type="ECO:0000313" key="4">
    <source>
        <dbReference type="Proteomes" id="UP001501047"/>
    </source>
</evidence>
<dbReference type="Proteomes" id="UP001501047">
    <property type="component" value="Unassembled WGS sequence"/>
</dbReference>
<feature type="transmembrane region" description="Helical" evidence="1">
    <location>
        <begin position="74"/>
        <end position="96"/>
    </location>
</feature>
<gene>
    <name evidence="3" type="ORF">GCM10008908_02890</name>
</gene>
<keyword evidence="1" id="KW-0472">Membrane</keyword>
<feature type="transmembrane region" description="Helical" evidence="1">
    <location>
        <begin position="42"/>
        <end position="62"/>
    </location>
</feature>
<dbReference type="PANTHER" id="PTHR35797">
    <property type="entry name" value="PROTEASE-RELATED"/>
    <property type="match status" value="1"/>
</dbReference>
<dbReference type="EMBL" id="BAAACI010000001">
    <property type="protein sequence ID" value="GAA0765852.1"/>
    <property type="molecule type" value="Genomic_DNA"/>
</dbReference>
<feature type="transmembrane region" description="Helical" evidence="1">
    <location>
        <begin position="246"/>
        <end position="266"/>
    </location>
</feature>
<proteinExistence type="predicted"/>
<protein>
    <submittedName>
        <fullName evidence="3">Type II CAAX endopeptidase family protein</fullName>
    </submittedName>
</protein>
<dbReference type="RefSeq" id="WP_343822951.1">
    <property type="nucleotide sequence ID" value="NZ_BAAACI010000001.1"/>
</dbReference>